<dbReference type="InterPro" id="IPR027417">
    <property type="entry name" value="P-loop_NTPase"/>
</dbReference>
<comment type="similarity">
    <text evidence="3 9">Belongs to the uridine kinase family.</text>
</comment>
<dbReference type="GO" id="GO:0005524">
    <property type="term" value="F:ATP binding"/>
    <property type="evidence" value="ECO:0007669"/>
    <property type="project" value="UniProtKB-KW"/>
</dbReference>
<dbReference type="Pfam" id="PF00485">
    <property type="entry name" value="PRK"/>
    <property type="match status" value="1"/>
</dbReference>
<dbReference type="Gene3D" id="3.40.50.300">
    <property type="entry name" value="P-loop containing nucleotide triphosphate hydrolases"/>
    <property type="match status" value="1"/>
</dbReference>
<keyword evidence="4 9" id="KW-0808">Transferase</keyword>
<dbReference type="GO" id="GO:0044211">
    <property type="term" value="P:CTP salvage"/>
    <property type="evidence" value="ECO:0007669"/>
    <property type="project" value="UniProtKB-UniPathway"/>
</dbReference>
<name>A0A1I8ID94_9PLAT</name>
<keyword evidence="6 9" id="KW-0418">Kinase</keyword>
<feature type="domain" description="Phosphoribosyltransferase" evidence="12">
    <location>
        <begin position="488"/>
        <end position="580"/>
    </location>
</feature>
<reference evidence="14" key="1">
    <citation type="submission" date="2016-11" db="UniProtKB">
        <authorList>
            <consortium name="WormBaseParasite"/>
        </authorList>
    </citation>
    <scope>IDENTIFICATION</scope>
</reference>
<dbReference type="NCBIfam" id="TIGR00235">
    <property type="entry name" value="udk"/>
    <property type="match status" value="1"/>
</dbReference>
<keyword evidence="9" id="KW-0067">ATP-binding</keyword>
<sequence>NPFQLSNPPMTSSASPMKIGMRHRTTSSSKVQTVLQPVPGFQVYTAGRPPWFGKDGVIQKPFLIGICGGSASGKTTVAKEIIGRLQQRWVSLLSMDSYYREYLPEEKPIIRANNFNFDHPSAFDLNLLVETLKRLKQGKHVNVPIYDFTTHSRVKGKEQIIYGANVVIFEGILAFCDNRLLDLIDLKVFVDTDDDERLSRRLIRDIRERGRAVQGVLDQYERFVKPSFDEFIAPTRSKADIIVPRGGSNHVAIDLICRHVRNQLIKRGLNTRCELAEAYRYGDMDGHPEALPDNVRVLEQTQQVRHLHTVLRNRNTERDEFVFYANRLMRLLFEHALGGLPESSWQKVTVTAPDGSSYEGVRRATTASGAAASLVGVSVLRAGETMEPALAAVAKDVRLGKILIQTNPETREPELHYHRLPTSIAESQVGLQLPSSLDDWGMSKLMLTVLGGCQLTNHLTEEGRQLTNHLTEGCQLINHLTVKDCQLINHHLCRTQVILMDATVATGAAAMMAVRVLLDHDCPEQNITFCTLVASAAGVSAIAYAFPKLRLVTTAIDPGLSDAYYIEPGVGNFGDRYFGTTGGGQDDSGDETC</sequence>
<dbReference type="Gene3D" id="3.40.50.2020">
    <property type="match status" value="1"/>
</dbReference>
<dbReference type="NCBIfam" id="NF004018">
    <property type="entry name" value="PRK05480.1"/>
    <property type="match status" value="1"/>
</dbReference>
<feature type="domain" description="Phosphoribulokinase/uridine kinase" evidence="11">
    <location>
        <begin position="63"/>
        <end position="251"/>
    </location>
</feature>
<evidence type="ECO:0000313" key="14">
    <source>
        <dbReference type="WBParaSite" id="maker-uti_cns_0011444-snap-gene-0.6-mRNA-1"/>
    </source>
</evidence>
<evidence type="ECO:0000259" key="11">
    <source>
        <dbReference type="Pfam" id="PF00485"/>
    </source>
</evidence>
<comment type="pathway">
    <text evidence="1 9">Pyrimidine metabolism; UMP biosynthesis via salvage pathway; UMP from uridine: step 1/1.</text>
</comment>
<dbReference type="PANTHER" id="PTHR10285">
    <property type="entry name" value="URIDINE KINASE"/>
    <property type="match status" value="1"/>
</dbReference>
<evidence type="ECO:0000256" key="6">
    <source>
        <dbReference type="ARBA" id="ARBA00022777"/>
    </source>
</evidence>
<evidence type="ECO:0000313" key="13">
    <source>
        <dbReference type="Proteomes" id="UP000095280"/>
    </source>
</evidence>
<proteinExistence type="inferred from homology"/>
<feature type="region of interest" description="Disordered" evidence="10">
    <location>
        <begin position="1"/>
        <end position="20"/>
    </location>
</feature>
<dbReference type="CDD" id="cd02023">
    <property type="entry name" value="UMPK"/>
    <property type="match status" value="1"/>
</dbReference>
<dbReference type="InterPro" id="IPR029057">
    <property type="entry name" value="PRTase-like"/>
</dbReference>
<dbReference type="PRINTS" id="PR00988">
    <property type="entry name" value="URIDINKINASE"/>
</dbReference>
<dbReference type="InterPro" id="IPR000764">
    <property type="entry name" value="Uridine_kinase-like"/>
</dbReference>
<comment type="catalytic activity">
    <reaction evidence="8 9">
        <text>uridine + ATP = UMP + ADP + H(+)</text>
        <dbReference type="Rhea" id="RHEA:16825"/>
        <dbReference type="ChEBI" id="CHEBI:15378"/>
        <dbReference type="ChEBI" id="CHEBI:16704"/>
        <dbReference type="ChEBI" id="CHEBI:30616"/>
        <dbReference type="ChEBI" id="CHEBI:57865"/>
        <dbReference type="ChEBI" id="CHEBI:456216"/>
        <dbReference type="EC" id="2.7.1.48"/>
    </reaction>
</comment>
<protein>
    <recommendedName>
        <fullName evidence="9">Uridine kinase</fullName>
        <ecNumber evidence="9">2.7.1.48</ecNumber>
    </recommendedName>
</protein>
<evidence type="ECO:0000256" key="10">
    <source>
        <dbReference type="SAM" id="MobiDB-lite"/>
    </source>
</evidence>
<organism evidence="13 14">
    <name type="scientific">Macrostomum lignano</name>
    <dbReference type="NCBI Taxonomy" id="282301"/>
    <lineage>
        <taxon>Eukaryota</taxon>
        <taxon>Metazoa</taxon>
        <taxon>Spiralia</taxon>
        <taxon>Lophotrochozoa</taxon>
        <taxon>Platyhelminthes</taxon>
        <taxon>Rhabditophora</taxon>
        <taxon>Macrostomorpha</taxon>
        <taxon>Macrostomida</taxon>
        <taxon>Macrostomidae</taxon>
        <taxon>Macrostomum</taxon>
    </lineage>
</organism>
<evidence type="ECO:0000256" key="9">
    <source>
        <dbReference type="RuleBase" id="RU003825"/>
    </source>
</evidence>
<keyword evidence="5 9" id="KW-0547">Nucleotide-binding</keyword>
<evidence type="ECO:0000256" key="4">
    <source>
        <dbReference type="ARBA" id="ARBA00022679"/>
    </source>
</evidence>
<dbReference type="GO" id="GO:0044206">
    <property type="term" value="P:UMP salvage"/>
    <property type="evidence" value="ECO:0007669"/>
    <property type="project" value="UniProtKB-UniPathway"/>
</dbReference>
<comment type="catalytic activity">
    <reaction evidence="7 9">
        <text>cytidine + ATP = CMP + ADP + H(+)</text>
        <dbReference type="Rhea" id="RHEA:24674"/>
        <dbReference type="ChEBI" id="CHEBI:15378"/>
        <dbReference type="ChEBI" id="CHEBI:17562"/>
        <dbReference type="ChEBI" id="CHEBI:30616"/>
        <dbReference type="ChEBI" id="CHEBI:60377"/>
        <dbReference type="ChEBI" id="CHEBI:456216"/>
        <dbReference type="EC" id="2.7.1.48"/>
    </reaction>
</comment>
<dbReference type="WBParaSite" id="maker-uti_cns_0011444-snap-gene-0.6-mRNA-1">
    <property type="protein sequence ID" value="maker-uti_cns_0011444-snap-gene-0.6-mRNA-1"/>
    <property type="gene ID" value="maker-uti_cns_0011444-snap-gene-0.6"/>
</dbReference>
<keyword evidence="13" id="KW-1185">Reference proteome</keyword>
<accession>A0A1I8ID94</accession>
<evidence type="ECO:0000256" key="1">
    <source>
        <dbReference type="ARBA" id="ARBA00004690"/>
    </source>
</evidence>
<evidence type="ECO:0000256" key="7">
    <source>
        <dbReference type="ARBA" id="ARBA00047436"/>
    </source>
</evidence>
<dbReference type="AlphaFoldDB" id="A0A1I8ID94"/>
<dbReference type="SUPFAM" id="SSF53271">
    <property type="entry name" value="PRTase-like"/>
    <property type="match status" value="1"/>
</dbReference>
<evidence type="ECO:0000256" key="3">
    <source>
        <dbReference type="ARBA" id="ARBA00005408"/>
    </source>
</evidence>
<evidence type="ECO:0000259" key="12">
    <source>
        <dbReference type="Pfam" id="PF14681"/>
    </source>
</evidence>
<dbReference type="GO" id="GO:0004849">
    <property type="term" value="F:uridine kinase activity"/>
    <property type="evidence" value="ECO:0007669"/>
    <property type="project" value="UniProtKB-EC"/>
</dbReference>
<dbReference type="SUPFAM" id="SSF52540">
    <property type="entry name" value="P-loop containing nucleoside triphosphate hydrolases"/>
    <property type="match status" value="1"/>
</dbReference>
<feature type="compositionally biased region" description="Polar residues" evidence="10">
    <location>
        <begin position="1"/>
        <end position="15"/>
    </location>
</feature>
<evidence type="ECO:0000256" key="8">
    <source>
        <dbReference type="ARBA" id="ARBA00048909"/>
    </source>
</evidence>
<dbReference type="CDD" id="cd06223">
    <property type="entry name" value="PRTases_typeI"/>
    <property type="match status" value="1"/>
</dbReference>
<dbReference type="Proteomes" id="UP000095280">
    <property type="component" value="Unplaced"/>
</dbReference>
<dbReference type="GO" id="GO:0043771">
    <property type="term" value="F:cytidine kinase activity"/>
    <property type="evidence" value="ECO:0007669"/>
    <property type="project" value="RHEA"/>
</dbReference>
<comment type="pathway">
    <text evidence="2 9">Pyrimidine metabolism; CTP biosynthesis via salvage pathway; CTP from cytidine: step 1/3.</text>
</comment>
<dbReference type="FunFam" id="3.40.50.300:FF:000339">
    <property type="entry name" value="Uridine kinase"/>
    <property type="match status" value="1"/>
</dbReference>
<dbReference type="EC" id="2.7.1.48" evidence="9"/>
<dbReference type="Pfam" id="PF14681">
    <property type="entry name" value="UPRTase"/>
    <property type="match status" value="2"/>
</dbReference>
<evidence type="ECO:0000256" key="5">
    <source>
        <dbReference type="ARBA" id="ARBA00022741"/>
    </source>
</evidence>
<evidence type="ECO:0000256" key="2">
    <source>
        <dbReference type="ARBA" id="ARBA00004784"/>
    </source>
</evidence>
<dbReference type="UniPathway" id="UPA00574">
    <property type="reaction ID" value="UER00637"/>
</dbReference>
<feature type="domain" description="Phosphoribosyltransferase" evidence="12">
    <location>
        <begin position="300"/>
        <end position="430"/>
    </location>
</feature>
<dbReference type="UniPathway" id="UPA00579">
    <property type="reaction ID" value="UER00640"/>
</dbReference>
<dbReference type="InterPro" id="IPR006083">
    <property type="entry name" value="PRK/URK"/>
</dbReference>
<dbReference type="InterPro" id="IPR000836">
    <property type="entry name" value="PRTase_dom"/>
</dbReference>